<dbReference type="EMBL" id="BK014911">
    <property type="protein sequence ID" value="DAD82030.1"/>
    <property type="molecule type" value="Genomic_DNA"/>
</dbReference>
<sequence>MAQETEKSFPCDAEVTETGYDKEYVAEDFARYFQAFISSGIFMKEDTNLQVIANGDMTVTLKAGKMIIDGYRYDSTGDIIITIDPADGVLGRIDRISATWCKDEGDIHYTLQKGTPSYKPVAPECRRTEEYKDYVVADIYVAAGVIKIQQQNITDQRLNSDVCGLAIPFTELNTNAIFTQYQDAVNEFLKFADTCIDSTVVGQIESDLANKLDKTGDSGDNVVAFTQTASRQNIMTGDTHKTIFGKIKKWLTDLTATAFAQMITTKEDLLATKVTGYVPDAKAVADGFADVNGKLLKYDKDKISVNKPNISIGTNIIDGTAFTLSKGIYFITVKVQGISAITRNDQRIEFWVGNAKSRLISQVVLPHNTPYPIVTFASFANVIDEDTFNVYSYVDITTLSLFSVDIEIVKLLG</sequence>
<protein>
    <submittedName>
        <fullName evidence="1">Receptor Binding Protein</fullName>
    </submittedName>
</protein>
<organism evidence="1">
    <name type="scientific">Siphoviridae sp. ctkL634</name>
    <dbReference type="NCBI Taxonomy" id="2826442"/>
    <lineage>
        <taxon>Viruses</taxon>
        <taxon>Duplodnaviria</taxon>
        <taxon>Heunggongvirae</taxon>
        <taxon>Uroviricota</taxon>
        <taxon>Caudoviricetes</taxon>
    </lineage>
</organism>
<name>A0A8S5MII6_9CAUD</name>
<evidence type="ECO:0000313" key="1">
    <source>
        <dbReference type="EMBL" id="DAD82030.1"/>
    </source>
</evidence>
<proteinExistence type="predicted"/>
<accession>A0A8S5MII6</accession>
<reference evidence="1" key="1">
    <citation type="journal article" date="2021" name="Proc. Natl. Acad. Sci. U.S.A.">
        <title>A Catalog of Tens of Thousands of Viruses from Human Metagenomes Reveals Hidden Associations with Chronic Diseases.</title>
        <authorList>
            <person name="Tisza M.J."/>
            <person name="Buck C.B."/>
        </authorList>
    </citation>
    <scope>NUCLEOTIDE SEQUENCE</scope>
    <source>
        <strain evidence="1">CtkL634</strain>
    </source>
</reference>
<keyword evidence="1" id="KW-0675">Receptor</keyword>